<dbReference type="InterPro" id="IPR043128">
    <property type="entry name" value="Rev_trsase/Diguanyl_cyclase"/>
</dbReference>
<gene>
    <name evidence="2" type="ORF">QC825_05430</name>
</gene>
<dbReference type="InterPro" id="IPR035919">
    <property type="entry name" value="EAL_sf"/>
</dbReference>
<dbReference type="PROSITE" id="PS50883">
    <property type="entry name" value="EAL"/>
    <property type="match status" value="1"/>
</dbReference>
<dbReference type="InterPro" id="IPR000014">
    <property type="entry name" value="PAS"/>
</dbReference>
<accession>A0ABU1GU06</accession>
<dbReference type="Proteomes" id="UP001269375">
    <property type="component" value="Unassembled WGS sequence"/>
</dbReference>
<evidence type="ECO:0000313" key="2">
    <source>
        <dbReference type="EMBL" id="MDR5895511.1"/>
    </source>
</evidence>
<keyword evidence="3" id="KW-1185">Reference proteome</keyword>
<dbReference type="InterPro" id="IPR001633">
    <property type="entry name" value="EAL_dom"/>
</dbReference>
<dbReference type="CDD" id="cd01948">
    <property type="entry name" value="EAL"/>
    <property type="match status" value="1"/>
</dbReference>
<dbReference type="InterPro" id="IPR050706">
    <property type="entry name" value="Cyclic-di-GMP_PDE-like"/>
</dbReference>
<sequence length="650" mass="72126">MGETRADRAPIRSDKGRREVEQSLDTLSDRLETALCETDHGELLDRIDMPRVERLSALCAVLLDRIEGAGACSSSEHTGLDGLLRRAIEARDSYARKLHLILSGSRDGVFEWALDQDLIHLSPRWFNTLGLAPLTEPQPPTMWLSRIHADDRGPFRRAIDDHLADRTPTLDLEYRILDGAGHWRIMHCRGIKDAMTGEAPTWLIGTHTDVTHRHYTDPATGLGNGELLDQLLDDACRASDNARFCLVSIGLSNVCSVMESSLPHYVNGLLKHLGDELTEVLPDNTPLILLPEHTFAVVLEATDPAGLEARLVEIEGVLSRPKPFKNKRVWLSYAMGTAAFSPTQGLLSSSIRARARLATQYAARRGVGFRCQYSDALELSERQASTGEQLIRQALDDDGVRCLFQPIVSLREEGRITAFEGLMRLQTADGLVPPACFMDVAEQSALIHELSRRMIDRALSIMTEKAFEARYGTEFTLNVNLSRQQLQDDTLVTWLSDRLDRYGVAPSRFQVEVTESTVLASLAHAQATLNALRDMGIRVALDDFGSGYSSLSQLSELPLDTIKFDKCLIQDIKSLPRKRHVLASVSELCFRLGYDVVVEGVEDLETLAIVRGLGVDTIQGFVYCEPRTAEDLLAQVGRFPVPARYTPSSA</sequence>
<comment type="caution">
    <text evidence="2">The sequence shown here is derived from an EMBL/GenBank/DDBJ whole genome shotgun (WGS) entry which is preliminary data.</text>
</comment>
<name>A0ABU1GU06_9GAMM</name>
<dbReference type="EMBL" id="JARWAO010000002">
    <property type="protein sequence ID" value="MDR5895511.1"/>
    <property type="molecule type" value="Genomic_DNA"/>
</dbReference>
<dbReference type="InterPro" id="IPR029787">
    <property type="entry name" value="Nucleotide_cyclase"/>
</dbReference>
<dbReference type="RefSeq" id="WP_251591532.1">
    <property type="nucleotide sequence ID" value="NZ_JAMLJI010000001.1"/>
</dbReference>
<dbReference type="SUPFAM" id="SSF55073">
    <property type="entry name" value="Nucleotide cyclase"/>
    <property type="match status" value="1"/>
</dbReference>
<dbReference type="SMART" id="SM00091">
    <property type="entry name" value="PAS"/>
    <property type="match status" value="1"/>
</dbReference>
<protein>
    <submittedName>
        <fullName evidence="2">EAL domain-containing protein</fullName>
    </submittedName>
</protein>
<evidence type="ECO:0000313" key="3">
    <source>
        <dbReference type="Proteomes" id="UP001269375"/>
    </source>
</evidence>
<reference evidence="2 3" key="1">
    <citation type="submission" date="2023-04" db="EMBL/GenBank/DDBJ databases">
        <title>A long-awaited taxogenomic arrangement of the family Halomonadaceae.</title>
        <authorList>
            <person name="De La Haba R."/>
            <person name="Chuvochina M."/>
            <person name="Wittouck S."/>
            <person name="Arahal D.R."/>
            <person name="Sanchez-Porro C."/>
            <person name="Hugenholtz P."/>
            <person name="Ventosa A."/>
        </authorList>
    </citation>
    <scope>NUCLEOTIDE SEQUENCE [LARGE SCALE GENOMIC DNA]</scope>
    <source>
        <strain evidence="2 3">DSM 22428</strain>
    </source>
</reference>
<dbReference type="SUPFAM" id="SSF55785">
    <property type="entry name" value="PYP-like sensor domain (PAS domain)"/>
    <property type="match status" value="1"/>
</dbReference>
<evidence type="ECO:0000259" key="1">
    <source>
        <dbReference type="PROSITE" id="PS50883"/>
    </source>
</evidence>
<dbReference type="SMART" id="SM00052">
    <property type="entry name" value="EAL"/>
    <property type="match status" value="1"/>
</dbReference>
<dbReference type="Gene3D" id="3.30.450.20">
    <property type="entry name" value="PAS domain"/>
    <property type="match status" value="1"/>
</dbReference>
<dbReference type="InterPro" id="IPR013655">
    <property type="entry name" value="PAS_fold_3"/>
</dbReference>
<dbReference type="Pfam" id="PF00563">
    <property type="entry name" value="EAL"/>
    <property type="match status" value="1"/>
</dbReference>
<organism evidence="2 3">
    <name type="scientific">Larsenimonas suaedae</name>
    <dbReference type="NCBI Taxonomy" id="1851019"/>
    <lineage>
        <taxon>Bacteria</taxon>
        <taxon>Pseudomonadati</taxon>
        <taxon>Pseudomonadota</taxon>
        <taxon>Gammaproteobacteria</taxon>
        <taxon>Oceanospirillales</taxon>
        <taxon>Halomonadaceae</taxon>
        <taxon>Larsenimonas</taxon>
    </lineage>
</organism>
<dbReference type="Gene3D" id="3.30.70.270">
    <property type="match status" value="1"/>
</dbReference>
<dbReference type="SUPFAM" id="SSF141868">
    <property type="entry name" value="EAL domain-like"/>
    <property type="match status" value="1"/>
</dbReference>
<dbReference type="PANTHER" id="PTHR33121:SF70">
    <property type="entry name" value="SIGNALING PROTEIN YKOW"/>
    <property type="match status" value="1"/>
</dbReference>
<dbReference type="CDD" id="cd00130">
    <property type="entry name" value="PAS"/>
    <property type="match status" value="1"/>
</dbReference>
<dbReference type="PANTHER" id="PTHR33121">
    <property type="entry name" value="CYCLIC DI-GMP PHOSPHODIESTERASE PDEF"/>
    <property type="match status" value="1"/>
</dbReference>
<dbReference type="Pfam" id="PF08447">
    <property type="entry name" value="PAS_3"/>
    <property type="match status" value="1"/>
</dbReference>
<dbReference type="Gene3D" id="3.20.20.450">
    <property type="entry name" value="EAL domain"/>
    <property type="match status" value="1"/>
</dbReference>
<proteinExistence type="predicted"/>
<feature type="domain" description="EAL" evidence="1">
    <location>
        <begin position="384"/>
        <end position="640"/>
    </location>
</feature>
<dbReference type="InterPro" id="IPR035965">
    <property type="entry name" value="PAS-like_dom_sf"/>
</dbReference>